<sequence>MVGEHLNEGLGWIMLSADDKSARATGDIKLKDFVIVGPTSEAAH</sequence>
<reference evidence="1 2" key="2">
    <citation type="submission" date="2015-10" db="EMBL/GenBank/DDBJ databases">
        <title>Comparative genomics and high-throughput reverse genetic screens identify a new phytobacterial MAMP and an Arabidopsis receptor required for immune elicitation.</title>
        <authorList>
            <person name="Mott G.A."/>
            <person name="Thakur S."/>
            <person name="Wang P.W."/>
            <person name="Desveaux D."/>
            <person name="Guttman D.S."/>
        </authorList>
    </citation>
    <scope>NUCLEOTIDE SEQUENCE [LARGE SCALE GENOMIC DNA]</scope>
    <source>
        <strain evidence="1 2">107</strain>
    </source>
</reference>
<gene>
    <name evidence="1" type="ORF">AC499_0824</name>
</gene>
<dbReference type="EMBL" id="LGLK01000057">
    <property type="protein sequence ID" value="KPC17622.1"/>
    <property type="molecule type" value="Genomic_DNA"/>
</dbReference>
<accession>A0ABR5KSR5</accession>
<proteinExistence type="predicted"/>
<organism evidence="1 2">
    <name type="scientific">Pseudomonas amygdali pv. lachrymans</name>
    <name type="common">Pseudomonas syringae pv. lachrymans</name>
    <dbReference type="NCBI Taxonomy" id="53707"/>
    <lineage>
        <taxon>Bacteria</taxon>
        <taxon>Pseudomonadati</taxon>
        <taxon>Pseudomonadota</taxon>
        <taxon>Gammaproteobacteria</taxon>
        <taxon>Pseudomonadales</taxon>
        <taxon>Pseudomonadaceae</taxon>
        <taxon>Pseudomonas</taxon>
        <taxon>Pseudomonas amygdali</taxon>
    </lineage>
</organism>
<reference evidence="1 2" key="1">
    <citation type="submission" date="2015-07" db="EMBL/GenBank/DDBJ databases">
        <authorList>
            <person name="O'Brien H.E."/>
            <person name="Thakur S."/>
            <person name="Gong Y."/>
            <person name="Wang P.W."/>
            <person name="Guttman D.S."/>
        </authorList>
    </citation>
    <scope>NUCLEOTIDE SEQUENCE [LARGE SCALE GENOMIC DNA]</scope>
    <source>
        <strain evidence="1 2">107</strain>
    </source>
</reference>
<protein>
    <submittedName>
        <fullName evidence="1">Uncharacterized protein</fullName>
    </submittedName>
</protein>
<comment type="caution">
    <text evidence="1">The sequence shown here is derived from an EMBL/GenBank/DDBJ whole genome shotgun (WGS) entry which is preliminary data.</text>
</comment>
<evidence type="ECO:0000313" key="2">
    <source>
        <dbReference type="Proteomes" id="UP000037943"/>
    </source>
</evidence>
<dbReference type="Proteomes" id="UP000037943">
    <property type="component" value="Unassembled WGS sequence"/>
</dbReference>
<evidence type="ECO:0000313" key="1">
    <source>
        <dbReference type="EMBL" id="KPC17622.1"/>
    </source>
</evidence>
<name>A0ABR5KSR5_PSEAV</name>
<keyword evidence="2" id="KW-1185">Reference proteome</keyword>